<dbReference type="InterPro" id="IPR015424">
    <property type="entry name" value="PyrdxlP-dep_Trfase"/>
</dbReference>
<evidence type="ECO:0000259" key="6">
    <source>
        <dbReference type="Pfam" id="PF00155"/>
    </source>
</evidence>
<protein>
    <submittedName>
        <fullName evidence="7">Succinyldiaminopimelate aminotransferase apoenzyme</fullName>
        <ecNumber evidence="7">2.6.1.17</ecNumber>
    </submittedName>
</protein>
<dbReference type="SUPFAM" id="SSF53383">
    <property type="entry name" value="PLP-dependent transferases"/>
    <property type="match status" value="1"/>
</dbReference>
<dbReference type="GO" id="GO:0016212">
    <property type="term" value="F:kynurenine-oxoglutarate transaminase activity"/>
    <property type="evidence" value="ECO:0007669"/>
    <property type="project" value="TreeGrafter"/>
</dbReference>
<name>E6TF94_MYCSR</name>
<evidence type="ECO:0000313" key="8">
    <source>
        <dbReference type="Proteomes" id="UP000008916"/>
    </source>
</evidence>
<keyword evidence="5" id="KW-0663">Pyridoxal phosphate</keyword>
<evidence type="ECO:0000256" key="1">
    <source>
        <dbReference type="ARBA" id="ARBA00001933"/>
    </source>
</evidence>
<dbReference type="CDD" id="cd00609">
    <property type="entry name" value="AAT_like"/>
    <property type="match status" value="1"/>
</dbReference>
<dbReference type="GO" id="GO:0005737">
    <property type="term" value="C:cytoplasm"/>
    <property type="evidence" value="ECO:0007669"/>
    <property type="project" value="TreeGrafter"/>
</dbReference>
<dbReference type="AlphaFoldDB" id="E6TF94"/>
<dbReference type="Gene3D" id="3.90.1150.10">
    <property type="entry name" value="Aspartate Aminotransferase, domain 1"/>
    <property type="match status" value="1"/>
</dbReference>
<dbReference type="EMBL" id="CP002385">
    <property type="protein sequence ID" value="ADT97747.1"/>
    <property type="molecule type" value="Genomic_DNA"/>
</dbReference>
<dbReference type="GO" id="GO:0030170">
    <property type="term" value="F:pyridoxal phosphate binding"/>
    <property type="evidence" value="ECO:0007669"/>
    <property type="project" value="InterPro"/>
</dbReference>
<dbReference type="Gene3D" id="3.40.640.10">
    <property type="entry name" value="Type I PLP-dependent aspartate aminotransferase-like (Major domain)"/>
    <property type="match status" value="1"/>
</dbReference>
<evidence type="ECO:0000313" key="7">
    <source>
        <dbReference type="EMBL" id="ADT97747.1"/>
    </source>
</evidence>
<dbReference type="FunFam" id="3.40.640.10:FF:000024">
    <property type="entry name" value="Kynurenine--oxoglutarate transaminase 3"/>
    <property type="match status" value="1"/>
</dbReference>
<organism evidence="7 8">
    <name type="scientific">Mycolicibacterium gilvum (strain DSM 45189 / LMG 24558 / Spyr1)</name>
    <name type="common">Mycobacterium gilvum</name>
    <dbReference type="NCBI Taxonomy" id="278137"/>
    <lineage>
        <taxon>Bacteria</taxon>
        <taxon>Bacillati</taxon>
        <taxon>Actinomycetota</taxon>
        <taxon>Actinomycetes</taxon>
        <taxon>Mycobacteriales</taxon>
        <taxon>Mycobacteriaceae</taxon>
        <taxon>Mycolicibacterium</taxon>
    </lineage>
</organism>
<evidence type="ECO:0000256" key="4">
    <source>
        <dbReference type="ARBA" id="ARBA00022679"/>
    </source>
</evidence>
<evidence type="ECO:0000256" key="3">
    <source>
        <dbReference type="ARBA" id="ARBA00022576"/>
    </source>
</evidence>
<keyword evidence="4 7" id="KW-0808">Transferase</keyword>
<keyword evidence="3 7" id="KW-0032">Aminotransferase</keyword>
<dbReference type="EC" id="2.6.1.17" evidence="7"/>
<accession>E6TF94</accession>
<comment type="similarity">
    <text evidence="2">Belongs to the class-I pyridoxal-phosphate-dependent aminotransferase family.</text>
</comment>
<dbReference type="PANTHER" id="PTHR43807">
    <property type="entry name" value="FI04487P"/>
    <property type="match status" value="1"/>
</dbReference>
<feature type="domain" description="Aminotransferase class I/classII large" evidence="6">
    <location>
        <begin position="27"/>
        <end position="384"/>
    </location>
</feature>
<reference evidence="7 8" key="1">
    <citation type="journal article" date="2011" name="Stand. Genomic Sci.">
        <title>Complete genome sequence of Mycobacterium sp. strain (Spyr1) and reclassification to Mycobacterium gilvum Spyr1.</title>
        <authorList>
            <person name="Kallimanis A."/>
            <person name="Karabika E."/>
            <person name="Mavromatis K."/>
            <person name="Lapidus A."/>
            <person name="Labutti K.M."/>
            <person name="Liolios K."/>
            <person name="Ivanova N."/>
            <person name="Goodwin L."/>
            <person name="Woyke T."/>
            <person name="Velentzas A.D."/>
            <person name="Perisynakis A."/>
            <person name="Ouzounis C.C."/>
            <person name="Kyrpides N.C."/>
            <person name="Koukkou A.I."/>
            <person name="Drainas C."/>
        </authorList>
    </citation>
    <scope>NUCLEOTIDE SEQUENCE [LARGE SCALE GENOMIC DNA]</scope>
    <source>
        <strain evidence="8">DSM 45189 / LMG 24558 / Spyr1</strain>
    </source>
</reference>
<dbReference type="GO" id="GO:0009016">
    <property type="term" value="F:succinyldiaminopimelate transaminase activity"/>
    <property type="evidence" value="ECO:0007669"/>
    <property type="project" value="UniProtKB-EC"/>
</dbReference>
<gene>
    <name evidence="7" type="ordered locus">Mspyr1_10620</name>
</gene>
<dbReference type="HOGENOM" id="CLU_017584_4_0_11"/>
<dbReference type="InterPro" id="IPR015422">
    <property type="entry name" value="PyrdxlP-dep_Trfase_small"/>
</dbReference>
<dbReference type="InterPro" id="IPR051326">
    <property type="entry name" value="Kynurenine-oxoglutarate_AT"/>
</dbReference>
<dbReference type="InterPro" id="IPR004839">
    <property type="entry name" value="Aminotransferase_I/II_large"/>
</dbReference>
<evidence type="ECO:0000256" key="2">
    <source>
        <dbReference type="ARBA" id="ARBA00007441"/>
    </source>
</evidence>
<dbReference type="PANTHER" id="PTHR43807:SF20">
    <property type="entry name" value="FI04487P"/>
    <property type="match status" value="1"/>
</dbReference>
<dbReference type="InterPro" id="IPR015421">
    <property type="entry name" value="PyrdxlP-dep_Trfase_major"/>
</dbReference>
<dbReference type="RefSeq" id="WP_013470835.1">
    <property type="nucleotide sequence ID" value="NC_014814.1"/>
</dbReference>
<dbReference type="NCBIfam" id="NF005855">
    <property type="entry name" value="PRK07777.1"/>
    <property type="match status" value="1"/>
</dbReference>
<sequence>MTVQRLRPYAVTIFAETSALAARVGAVNLGQGFPDEDGPPAMLKAVENAIADGVNQYPPGLGSAPLRQAIADQRRRRYGTVYDPDTEVLVTVGATEAIASSVLGLVEPGSEVLLIEPFYDSYSPVIAMAGCHRRAVPLRQDGRGFAIDIEALRAAVGPRTRALIVNTPHNPTGMIASDEELRGLAELAVAHDLLVITDEVYEHLVFDGRQHRPLAGYPGMAERTVTISSAGKMFNVTGWKIGWACGPSDLIAGVRAAKQYLSYVAGAPFQPAVAQALNNEDAWVDALCASFQARRDRLSSALSDIGFDVFDSFGTYFLTVDPRPLGYDDSTSFCAQLPEQVGVAAIPMSAFCDPAAAHAGEWKHLVRFAFCKRDETLDEAIRRLQALRSTG</sequence>
<dbReference type="Proteomes" id="UP000008916">
    <property type="component" value="Chromosome"/>
</dbReference>
<dbReference type="Pfam" id="PF00155">
    <property type="entry name" value="Aminotran_1_2"/>
    <property type="match status" value="1"/>
</dbReference>
<dbReference type="KEGG" id="msp:Mspyr1_10620"/>
<keyword evidence="8" id="KW-1185">Reference proteome</keyword>
<proteinExistence type="inferred from homology"/>
<evidence type="ECO:0000256" key="5">
    <source>
        <dbReference type="ARBA" id="ARBA00022898"/>
    </source>
</evidence>
<comment type="cofactor">
    <cofactor evidence="1">
        <name>pyridoxal 5'-phosphate</name>
        <dbReference type="ChEBI" id="CHEBI:597326"/>
    </cofactor>
</comment>